<protein>
    <submittedName>
        <fullName evidence="3">Helix-hairpin-helix domain-containing protein</fullName>
    </submittedName>
</protein>
<dbReference type="GO" id="GO:0015628">
    <property type="term" value="P:protein secretion by the type II secretion system"/>
    <property type="evidence" value="ECO:0007669"/>
    <property type="project" value="TreeGrafter"/>
</dbReference>
<dbReference type="SUPFAM" id="SSF81585">
    <property type="entry name" value="PsbU/PolX domain-like"/>
    <property type="match status" value="1"/>
</dbReference>
<dbReference type="AlphaFoldDB" id="A0A538T769"/>
<dbReference type="InterPro" id="IPR051675">
    <property type="entry name" value="Endo/Exo/Phosphatase_dom_1"/>
</dbReference>
<feature type="compositionally biased region" description="Basic and acidic residues" evidence="1">
    <location>
        <begin position="125"/>
        <end position="136"/>
    </location>
</feature>
<feature type="signal peptide" evidence="2">
    <location>
        <begin position="1"/>
        <end position="25"/>
    </location>
</feature>
<dbReference type="GO" id="GO:0015627">
    <property type="term" value="C:type II protein secretion system complex"/>
    <property type="evidence" value="ECO:0007669"/>
    <property type="project" value="TreeGrafter"/>
</dbReference>
<dbReference type="PANTHER" id="PTHR21180:SF32">
    <property type="entry name" value="ENDONUCLEASE_EXONUCLEASE_PHOSPHATASE FAMILY DOMAIN-CONTAINING PROTEIN 1"/>
    <property type="match status" value="1"/>
</dbReference>
<proteinExistence type="predicted"/>
<name>A0A538T769_UNCEI</name>
<dbReference type="Gene3D" id="1.10.150.320">
    <property type="entry name" value="Photosystem II 12 kDa extrinsic protein"/>
    <property type="match status" value="1"/>
</dbReference>
<reference evidence="3 4" key="1">
    <citation type="journal article" date="2019" name="Nat. Microbiol.">
        <title>Mediterranean grassland soil C-N compound turnover is dependent on rainfall and depth, and is mediated by genomically divergent microorganisms.</title>
        <authorList>
            <person name="Diamond S."/>
            <person name="Andeer P.F."/>
            <person name="Li Z."/>
            <person name="Crits-Christoph A."/>
            <person name="Burstein D."/>
            <person name="Anantharaman K."/>
            <person name="Lane K.R."/>
            <person name="Thomas B.C."/>
            <person name="Pan C."/>
            <person name="Northen T.R."/>
            <person name="Banfield J.F."/>
        </authorList>
    </citation>
    <scope>NUCLEOTIDE SEQUENCE [LARGE SCALE GENOMIC DNA]</scope>
    <source>
        <strain evidence="3">WS_6</strain>
    </source>
</reference>
<evidence type="ECO:0000256" key="1">
    <source>
        <dbReference type="SAM" id="MobiDB-lite"/>
    </source>
</evidence>
<sequence>MFRSAKFPTLSALAVGMILPIAAYAVQGTTAPPSATPATKAALHHTATPVKAMNASKAHATHAKRPAPVDINTASKEELMALPGVTDEIAQKILDARPFKSRAELLSKKILTRAEYSKLRGRVIAKQEAKTSEAKPMESTPGSKAPEATPETK</sequence>
<keyword evidence="2" id="KW-0732">Signal</keyword>
<evidence type="ECO:0000313" key="4">
    <source>
        <dbReference type="Proteomes" id="UP000316852"/>
    </source>
</evidence>
<comment type="caution">
    <text evidence="3">The sequence shown here is derived from an EMBL/GenBank/DDBJ whole genome shotgun (WGS) entry which is preliminary data.</text>
</comment>
<dbReference type="EMBL" id="VBOW01000022">
    <property type="protein sequence ID" value="TMQ59459.1"/>
    <property type="molecule type" value="Genomic_DNA"/>
</dbReference>
<feature type="region of interest" description="Disordered" evidence="1">
    <location>
        <begin position="123"/>
        <end position="153"/>
    </location>
</feature>
<organism evidence="3 4">
    <name type="scientific">Eiseniibacteriota bacterium</name>
    <dbReference type="NCBI Taxonomy" id="2212470"/>
    <lineage>
        <taxon>Bacteria</taxon>
        <taxon>Candidatus Eiseniibacteriota</taxon>
    </lineage>
</organism>
<gene>
    <name evidence="3" type="ORF">E6K76_05175</name>
</gene>
<dbReference type="Pfam" id="PF12836">
    <property type="entry name" value="HHH_3"/>
    <property type="match status" value="1"/>
</dbReference>
<dbReference type="PANTHER" id="PTHR21180">
    <property type="entry name" value="ENDONUCLEASE/EXONUCLEASE/PHOSPHATASE FAMILY DOMAIN-CONTAINING PROTEIN 1"/>
    <property type="match status" value="1"/>
</dbReference>
<accession>A0A538T769</accession>
<evidence type="ECO:0000313" key="3">
    <source>
        <dbReference type="EMBL" id="TMQ59459.1"/>
    </source>
</evidence>
<dbReference type="Proteomes" id="UP000316852">
    <property type="component" value="Unassembled WGS sequence"/>
</dbReference>
<feature type="chain" id="PRO_5022115386" evidence="2">
    <location>
        <begin position="26"/>
        <end position="153"/>
    </location>
</feature>
<evidence type="ECO:0000256" key="2">
    <source>
        <dbReference type="SAM" id="SignalP"/>
    </source>
</evidence>